<name>A0A6A6ZT12_9PLEO</name>
<dbReference type="EMBL" id="MU006230">
    <property type="protein sequence ID" value="KAF2824201.1"/>
    <property type="molecule type" value="Genomic_DNA"/>
</dbReference>
<protein>
    <submittedName>
        <fullName evidence="1">Uncharacterized protein</fullName>
    </submittedName>
</protein>
<feature type="non-terminal residue" evidence="1">
    <location>
        <position position="201"/>
    </location>
</feature>
<keyword evidence="2" id="KW-1185">Reference proteome</keyword>
<dbReference type="AlphaFoldDB" id="A0A6A6ZT12"/>
<proteinExistence type="predicted"/>
<reference evidence="1" key="1">
    <citation type="journal article" date="2020" name="Stud. Mycol.">
        <title>101 Dothideomycetes genomes: a test case for predicting lifestyles and emergence of pathogens.</title>
        <authorList>
            <person name="Haridas S."/>
            <person name="Albert R."/>
            <person name="Binder M."/>
            <person name="Bloem J."/>
            <person name="Labutti K."/>
            <person name="Salamov A."/>
            <person name="Andreopoulos B."/>
            <person name="Baker S."/>
            <person name="Barry K."/>
            <person name="Bills G."/>
            <person name="Bluhm B."/>
            <person name="Cannon C."/>
            <person name="Castanera R."/>
            <person name="Culley D."/>
            <person name="Daum C."/>
            <person name="Ezra D."/>
            <person name="Gonzalez J."/>
            <person name="Henrissat B."/>
            <person name="Kuo A."/>
            <person name="Liang C."/>
            <person name="Lipzen A."/>
            <person name="Lutzoni F."/>
            <person name="Magnuson J."/>
            <person name="Mondo S."/>
            <person name="Nolan M."/>
            <person name="Ohm R."/>
            <person name="Pangilinan J."/>
            <person name="Park H.-J."/>
            <person name="Ramirez L."/>
            <person name="Alfaro M."/>
            <person name="Sun H."/>
            <person name="Tritt A."/>
            <person name="Yoshinaga Y."/>
            <person name="Zwiers L.-H."/>
            <person name="Turgeon B."/>
            <person name="Goodwin S."/>
            <person name="Spatafora J."/>
            <person name="Crous P."/>
            <person name="Grigoriev I."/>
        </authorList>
    </citation>
    <scope>NUCLEOTIDE SEQUENCE</scope>
    <source>
        <strain evidence="1">CBS 113818</strain>
    </source>
</reference>
<accession>A0A6A6ZT12</accession>
<gene>
    <name evidence="1" type="ORF">CC86DRAFT_252574</name>
</gene>
<dbReference type="Proteomes" id="UP000799424">
    <property type="component" value="Unassembled WGS sequence"/>
</dbReference>
<organism evidence="1 2">
    <name type="scientific">Ophiobolus disseminans</name>
    <dbReference type="NCBI Taxonomy" id="1469910"/>
    <lineage>
        <taxon>Eukaryota</taxon>
        <taxon>Fungi</taxon>
        <taxon>Dikarya</taxon>
        <taxon>Ascomycota</taxon>
        <taxon>Pezizomycotina</taxon>
        <taxon>Dothideomycetes</taxon>
        <taxon>Pleosporomycetidae</taxon>
        <taxon>Pleosporales</taxon>
        <taxon>Pleosporineae</taxon>
        <taxon>Phaeosphaeriaceae</taxon>
        <taxon>Ophiobolus</taxon>
    </lineage>
</organism>
<dbReference type="OrthoDB" id="2823490at2759"/>
<evidence type="ECO:0000313" key="2">
    <source>
        <dbReference type="Proteomes" id="UP000799424"/>
    </source>
</evidence>
<evidence type="ECO:0000313" key="1">
    <source>
        <dbReference type="EMBL" id="KAF2824201.1"/>
    </source>
</evidence>
<sequence>MPQFFDLPRELRDMIYMAVVTWQRPCPSLQDSDAVYGWLWSTSERRICREFGCIFSPERVPSTCANMLAVCHQINNEMMKTIDRARRKNVLFGTIDCIADDGDKHFFEWLSLPLVHTTQTITVLEEKRSCGWAPKVPVVGRLLAAPKRIPTTNEMTTTIIEKLRIDLRCFKHGENDQERLRTSTERTSWAVCEALKRLFDY</sequence>